<sequence length="77" mass="8706">MYLAVKDPFVMREEAKTFLDNKHVKFLAAVAASYTHVLGLELDLYEDGLGIRSNRFVLLVENFKVKVAGVFPKLGYV</sequence>
<dbReference type="GO" id="GO:0034599">
    <property type="term" value="P:cellular response to oxidative stress"/>
    <property type="evidence" value="ECO:0007669"/>
    <property type="project" value="InterPro"/>
</dbReference>
<keyword evidence="1" id="KW-0575">Peroxidase</keyword>
<keyword evidence="4" id="KW-0676">Redox-active center</keyword>
<dbReference type="EMBL" id="JBBNAF010000005">
    <property type="protein sequence ID" value="KAK9142733.1"/>
    <property type="molecule type" value="Genomic_DNA"/>
</dbReference>
<dbReference type="Proteomes" id="UP001420932">
    <property type="component" value="Unassembled WGS sequence"/>
</dbReference>
<dbReference type="GO" id="GO:0045454">
    <property type="term" value="P:cell redox homeostasis"/>
    <property type="evidence" value="ECO:0007669"/>
    <property type="project" value="TreeGrafter"/>
</dbReference>
<accession>A0AAP0PF11</accession>
<dbReference type="InterPro" id="IPR037944">
    <property type="entry name" value="PRX5-like"/>
</dbReference>
<evidence type="ECO:0000256" key="4">
    <source>
        <dbReference type="ARBA" id="ARBA00023284"/>
    </source>
</evidence>
<dbReference type="PANTHER" id="PTHR10430">
    <property type="entry name" value="PEROXIREDOXIN"/>
    <property type="match status" value="1"/>
</dbReference>
<dbReference type="AlphaFoldDB" id="A0AAP0PF11"/>
<evidence type="ECO:0000256" key="2">
    <source>
        <dbReference type="ARBA" id="ARBA00022862"/>
    </source>
</evidence>
<protein>
    <submittedName>
        <fullName evidence="5">Uncharacterized protein</fullName>
    </submittedName>
</protein>
<organism evidence="5 6">
    <name type="scientific">Stephania yunnanensis</name>
    <dbReference type="NCBI Taxonomy" id="152371"/>
    <lineage>
        <taxon>Eukaryota</taxon>
        <taxon>Viridiplantae</taxon>
        <taxon>Streptophyta</taxon>
        <taxon>Embryophyta</taxon>
        <taxon>Tracheophyta</taxon>
        <taxon>Spermatophyta</taxon>
        <taxon>Magnoliopsida</taxon>
        <taxon>Ranunculales</taxon>
        <taxon>Menispermaceae</taxon>
        <taxon>Menispermoideae</taxon>
        <taxon>Cissampelideae</taxon>
        <taxon>Stephania</taxon>
    </lineage>
</organism>
<dbReference type="GO" id="GO:0008379">
    <property type="term" value="F:thioredoxin peroxidase activity"/>
    <property type="evidence" value="ECO:0007669"/>
    <property type="project" value="InterPro"/>
</dbReference>
<proteinExistence type="predicted"/>
<keyword evidence="3" id="KW-0560">Oxidoreductase</keyword>
<gene>
    <name evidence="5" type="ORF">Syun_012133</name>
</gene>
<reference evidence="5 6" key="1">
    <citation type="submission" date="2024-01" db="EMBL/GenBank/DDBJ databases">
        <title>Genome assemblies of Stephania.</title>
        <authorList>
            <person name="Yang L."/>
        </authorList>
    </citation>
    <scope>NUCLEOTIDE SEQUENCE [LARGE SCALE GENOMIC DNA]</scope>
    <source>
        <strain evidence="5">YNDBR</strain>
        <tissue evidence="5">Leaf</tissue>
    </source>
</reference>
<dbReference type="GO" id="GO:0005737">
    <property type="term" value="C:cytoplasm"/>
    <property type="evidence" value="ECO:0007669"/>
    <property type="project" value="TreeGrafter"/>
</dbReference>
<dbReference type="Gene3D" id="3.40.30.10">
    <property type="entry name" value="Glutaredoxin"/>
    <property type="match status" value="1"/>
</dbReference>
<dbReference type="PANTHER" id="PTHR10430:SF8">
    <property type="entry name" value="PEROXIREDOXIN-2A-RELATED"/>
    <property type="match status" value="1"/>
</dbReference>
<evidence type="ECO:0000256" key="3">
    <source>
        <dbReference type="ARBA" id="ARBA00023002"/>
    </source>
</evidence>
<dbReference type="GO" id="GO:0042744">
    <property type="term" value="P:hydrogen peroxide catabolic process"/>
    <property type="evidence" value="ECO:0007669"/>
    <property type="project" value="TreeGrafter"/>
</dbReference>
<evidence type="ECO:0000256" key="1">
    <source>
        <dbReference type="ARBA" id="ARBA00022559"/>
    </source>
</evidence>
<evidence type="ECO:0000313" key="6">
    <source>
        <dbReference type="Proteomes" id="UP001420932"/>
    </source>
</evidence>
<comment type="caution">
    <text evidence="5">The sequence shown here is derived from an EMBL/GenBank/DDBJ whole genome shotgun (WGS) entry which is preliminary data.</text>
</comment>
<keyword evidence="2" id="KW-0049">Antioxidant</keyword>
<evidence type="ECO:0000313" key="5">
    <source>
        <dbReference type="EMBL" id="KAK9142733.1"/>
    </source>
</evidence>
<name>A0AAP0PF11_9MAGN</name>
<keyword evidence="6" id="KW-1185">Reference proteome</keyword>